<feature type="non-terminal residue" evidence="1">
    <location>
        <position position="1"/>
    </location>
</feature>
<gene>
    <name evidence="1" type="ORF">LCGC14_3123800</name>
</gene>
<comment type="caution">
    <text evidence="1">The sequence shown here is derived from an EMBL/GenBank/DDBJ whole genome shotgun (WGS) entry which is preliminary data.</text>
</comment>
<evidence type="ECO:0000313" key="1">
    <source>
        <dbReference type="EMBL" id="KKK50559.1"/>
    </source>
</evidence>
<reference evidence="1" key="1">
    <citation type="journal article" date="2015" name="Nature">
        <title>Complex archaea that bridge the gap between prokaryotes and eukaryotes.</title>
        <authorList>
            <person name="Spang A."/>
            <person name="Saw J.H."/>
            <person name="Jorgensen S.L."/>
            <person name="Zaremba-Niedzwiedzka K."/>
            <person name="Martijn J."/>
            <person name="Lind A.E."/>
            <person name="van Eijk R."/>
            <person name="Schleper C."/>
            <person name="Guy L."/>
            <person name="Ettema T.J."/>
        </authorList>
    </citation>
    <scope>NUCLEOTIDE SEQUENCE</scope>
</reference>
<proteinExistence type="predicted"/>
<evidence type="ECO:0008006" key="2">
    <source>
        <dbReference type="Google" id="ProtNLM"/>
    </source>
</evidence>
<sequence>GFTTTLILEVINTGTSKLLNLQAEMDSVVTSCGATCSSNPVSGPDPTTFSSLNPGDVATFEWIYSLTGDNGDQFTFTASLVNGIDTDSTTVSVQAVQFAENSEVSLTAAGLVIPTIDDSILVFHQETFDVPTSIFPKVTYQMYSATPDGGTDGTLVQLDTVLLSSFYTKNGTDTITIPAGKWNASLYLQSEAMTASLISDGEDLIFHFEDRI</sequence>
<organism evidence="1">
    <name type="scientific">marine sediment metagenome</name>
    <dbReference type="NCBI Taxonomy" id="412755"/>
    <lineage>
        <taxon>unclassified sequences</taxon>
        <taxon>metagenomes</taxon>
        <taxon>ecological metagenomes</taxon>
    </lineage>
</organism>
<name>A0A0F8Y8Y8_9ZZZZ</name>
<protein>
    <recommendedName>
        <fullName evidence="2">DUF11 domain-containing protein</fullName>
    </recommendedName>
</protein>
<accession>A0A0F8Y8Y8</accession>
<dbReference type="AlphaFoldDB" id="A0A0F8Y8Y8"/>
<dbReference type="EMBL" id="LAZR01067961">
    <property type="protein sequence ID" value="KKK50559.1"/>
    <property type="molecule type" value="Genomic_DNA"/>
</dbReference>